<evidence type="ECO:0000256" key="2">
    <source>
        <dbReference type="ARBA" id="ARBA00022723"/>
    </source>
</evidence>
<dbReference type="InterPro" id="IPR013087">
    <property type="entry name" value="Znf_C2H2_type"/>
</dbReference>
<accession>A0A9Q0IGI1</accession>
<gene>
    <name evidence="10" type="ORF">NHX12_001336</name>
</gene>
<dbReference type="PROSITE" id="PS50157">
    <property type="entry name" value="ZINC_FINGER_C2H2_2"/>
    <property type="match status" value="3"/>
</dbReference>
<keyword evidence="11" id="KW-1185">Reference proteome</keyword>
<dbReference type="EMBL" id="JANIIK010000109">
    <property type="protein sequence ID" value="KAJ3597819.1"/>
    <property type="molecule type" value="Genomic_DNA"/>
</dbReference>
<evidence type="ECO:0000259" key="9">
    <source>
        <dbReference type="PROSITE" id="PS50157"/>
    </source>
</evidence>
<feature type="domain" description="C2H2-type" evidence="9">
    <location>
        <begin position="312"/>
        <end position="339"/>
    </location>
</feature>
<feature type="compositionally biased region" description="Pro residues" evidence="8">
    <location>
        <begin position="213"/>
        <end position="223"/>
    </location>
</feature>
<evidence type="ECO:0000256" key="5">
    <source>
        <dbReference type="ARBA" id="ARBA00022833"/>
    </source>
</evidence>
<evidence type="ECO:0000313" key="11">
    <source>
        <dbReference type="Proteomes" id="UP001148018"/>
    </source>
</evidence>
<comment type="caution">
    <text evidence="10">The sequence shown here is derived from an EMBL/GenBank/DDBJ whole genome shotgun (WGS) entry which is preliminary data.</text>
</comment>
<evidence type="ECO:0000256" key="7">
    <source>
        <dbReference type="PROSITE-ProRule" id="PRU00042"/>
    </source>
</evidence>
<dbReference type="InterPro" id="IPR036236">
    <property type="entry name" value="Znf_C2H2_sf"/>
</dbReference>
<dbReference type="GO" id="GO:0010468">
    <property type="term" value="P:regulation of gene expression"/>
    <property type="evidence" value="ECO:0007669"/>
    <property type="project" value="TreeGrafter"/>
</dbReference>
<dbReference type="Pfam" id="PF00096">
    <property type="entry name" value="zf-C2H2"/>
    <property type="match status" value="1"/>
</dbReference>
<evidence type="ECO:0000256" key="6">
    <source>
        <dbReference type="ARBA" id="ARBA00023242"/>
    </source>
</evidence>
<dbReference type="InterPro" id="IPR050331">
    <property type="entry name" value="Zinc_finger"/>
</dbReference>
<reference evidence="10" key="1">
    <citation type="submission" date="2022-07" db="EMBL/GenBank/DDBJ databases">
        <title>Chromosome-level genome of Muraenolepis orangiensis.</title>
        <authorList>
            <person name="Kim J."/>
        </authorList>
    </citation>
    <scope>NUCLEOTIDE SEQUENCE</scope>
    <source>
        <strain evidence="10">KU_S4_2022</strain>
        <tissue evidence="10">Muscle</tissue>
    </source>
</reference>
<dbReference type="OrthoDB" id="8667566at2759"/>
<evidence type="ECO:0000256" key="4">
    <source>
        <dbReference type="ARBA" id="ARBA00022771"/>
    </source>
</evidence>
<feature type="region of interest" description="Disordered" evidence="8">
    <location>
        <begin position="95"/>
        <end position="120"/>
    </location>
</feature>
<dbReference type="AlphaFoldDB" id="A0A9Q0IGI1"/>
<dbReference type="Proteomes" id="UP001148018">
    <property type="component" value="Unassembled WGS sequence"/>
</dbReference>
<name>A0A9Q0IGI1_9TELE</name>
<protein>
    <recommendedName>
        <fullName evidence="9">C2H2-type domain-containing protein</fullName>
    </recommendedName>
</protein>
<evidence type="ECO:0000256" key="8">
    <source>
        <dbReference type="SAM" id="MobiDB-lite"/>
    </source>
</evidence>
<feature type="region of interest" description="Disordered" evidence="8">
    <location>
        <begin position="206"/>
        <end position="234"/>
    </location>
</feature>
<dbReference type="SMART" id="SM00355">
    <property type="entry name" value="ZnF_C2H2"/>
    <property type="match status" value="7"/>
</dbReference>
<keyword evidence="2" id="KW-0479">Metal-binding</keyword>
<organism evidence="10 11">
    <name type="scientific">Muraenolepis orangiensis</name>
    <name type="common">Patagonian moray cod</name>
    <dbReference type="NCBI Taxonomy" id="630683"/>
    <lineage>
        <taxon>Eukaryota</taxon>
        <taxon>Metazoa</taxon>
        <taxon>Chordata</taxon>
        <taxon>Craniata</taxon>
        <taxon>Vertebrata</taxon>
        <taxon>Euteleostomi</taxon>
        <taxon>Actinopterygii</taxon>
        <taxon>Neopterygii</taxon>
        <taxon>Teleostei</taxon>
        <taxon>Neoteleostei</taxon>
        <taxon>Acanthomorphata</taxon>
        <taxon>Zeiogadaria</taxon>
        <taxon>Gadariae</taxon>
        <taxon>Gadiformes</taxon>
        <taxon>Muraenolepidoidei</taxon>
        <taxon>Muraenolepididae</taxon>
        <taxon>Muraenolepis</taxon>
    </lineage>
</organism>
<dbReference type="Pfam" id="PF12874">
    <property type="entry name" value="zf-met"/>
    <property type="match status" value="1"/>
</dbReference>
<dbReference type="GO" id="GO:0008270">
    <property type="term" value="F:zinc ion binding"/>
    <property type="evidence" value="ECO:0007669"/>
    <property type="project" value="UniProtKB-KW"/>
</dbReference>
<sequence length="381" mass="43126">MAMHREDNFPCDICNRTFSCKSSRAEHRRSHSATAGDLPPLRFEEEEMDKLPLTPSQGEYRCGVCHQCFKDPQDNMMTHRKKCQVKITMSGVDSGALQQNLPGKESEGQRQPQEEGGNWGVMSLPSVLPRRVTCECGAGFTSPKLLLEHLQKHAQESYTCPTCGETVASWADYEVHLQIHMHPHNHLYKGMQPQRSQPLLLRFQQPSPAKSVPQPPLKQPHPTQPRLKQPHPTPFPNAAKRQLRIVCMRCNNTFSNRCNLRKHITLNRCKGGRIAGPPKSSHCSRCNTHFPSIISLVFHQRSGNCKLAVKPVRCNICLRWFGTDDALQKHLATHKQSQTVHCDICQGTYSSLKSLKNHRRKVHRIMAEHNAVTLAVSKQGN</sequence>
<evidence type="ECO:0000256" key="1">
    <source>
        <dbReference type="ARBA" id="ARBA00004123"/>
    </source>
</evidence>
<keyword evidence="3" id="KW-0677">Repeat</keyword>
<evidence type="ECO:0000256" key="3">
    <source>
        <dbReference type="ARBA" id="ARBA00022737"/>
    </source>
</evidence>
<comment type="subcellular location">
    <subcellularLocation>
        <location evidence="1">Nucleus</location>
    </subcellularLocation>
</comment>
<dbReference type="SUPFAM" id="SSF57667">
    <property type="entry name" value="beta-beta-alpha zinc fingers"/>
    <property type="match status" value="2"/>
</dbReference>
<dbReference type="Gene3D" id="3.30.160.60">
    <property type="entry name" value="Classic Zinc Finger"/>
    <property type="match status" value="3"/>
</dbReference>
<dbReference type="PROSITE" id="PS00028">
    <property type="entry name" value="ZINC_FINGER_C2H2_1"/>
    <property type="match status" value="4"/>
</dbReference>
<proteinExistence type="predicted"/>
<keyword evidence="4 7" id="KW-0863">Zinc-finger</keyword>
<evidence type="ECO:0000313" key="10">
    <source>
        <dbReference type="EMBL" id="KAJ3597819.1"/>
    </source>
</evidence>
<keyword evidence="5" id="KW-0862">Zinc</keyword>
<dbReference type="PANTHER" id="PTHR16515:SF49">
    <property type="entry name" value="GASTRULA ZINC FINGER PROTEIN XLCGF49.1-LIKE-RELATED"/>
    <property type="match status" value="1"/>
</dbReference>
<feature type="domain" description="C2H2-type" evidence="9">
    <location>
        <begin position="158"/>
        <end position="185"/>
    </location>
</feature>
<dbReference type="PANTHER" id="PTHR16515">
    <property type="entry name" value="PR DOMAIN ZINC FINGER PROTEIN"/>
    <property type="match status" value="1"/>
</dbReference>
<dbReference type="GO" id="GO:0005634">
    <property type="term" value="C:nucleus"/>
    <property type="evidence" value="ECO:0007669"/>
    <property type="project" value="UniProtKB-SubCell"/>
</dbReference>
<keyword evidence="6" id="KW-0539">Nucleus</keyword>
<feature type="domain" description="C2H2-type" evidence="9">
    <location>
        <begin position="9"/>
        <end position="36"/>
    </location>
</feature>